<proteinExistence type="predicted"/>
<protein>
    <submittedName>
        <fullName evidence="1">Uncharacterized protein</fullName>
    </submittedName>
</protein>
<sequence>MMDSRMVSLTKLMSLDITGFQARVTSLEQRVMTVEAQPVLAPDRDQELLYLRSRIIDLEDRSLRDHVCCLGLPENIEGADIQSYLKMTLPKLTGLTYDPPWSFKERIDLVPNARTEITTPDLS</sequence>
<dbReference type="EMBL" id="JANPWB010000001">
    <property type="protein sequence ID" value="KAJ1215456.1"/>
    <property type="molecule type" value="Genomic_DNA"/>
</dbReference>
<comment type="caution">
    <text evidence="1">The sequence shown here is derived from an EMBL/GenBank/DDBJ whole genome shotgun (WGS) entry which is preliminary data.</text>
</comment>
<keyword evidence="2" id="KW-1185">Reference proteome</keyword>
<accession>A0AAV7WRQ2</accession>
<reference evidence="1" key="1">
    <citation type="journal article" date="2022" name="bioRxiv">
        <title>Sequencing and chromosome-scale assembly of the giantPleurodeles waltlgenome.</title>
        <authorList>
            <person name="Brown T."/>
            <person name="Elewa A."/>
            <person name="Iarovenko S."/>
            <person name="Subramanian E."/>
            <person name="Araus A.J."/>
            <person name="Petzold A."/>
            <person name="Susuki M."/>
            <person name="Suzuki K.-i.T."/>
            <person name="Hayashi T."/>
            <person name="Toyoda A."/>
            <person name="Oliveira C."/>
            <person name="Osipova E."/>
            <person name="Leigh N.D."/>
            <person name="Simon A."/>
            <person name="Yun M.H."/>
        </authorList>
    </citation>
    <scope>NUCLEOTIDE SEQUENCE</scope>
    <source>
        <strain evidence="1">20211129_DDA</strain>
        <tissue evidence="1">Liver</tissue>
    </source>
</reference>
<gene>
    <name evidence="1" type="ORF">NDU88_003065</name>
</gene>
<dbReference type="Proteomes" id="UP001066276">
    <property type="component" value="Chromosome 1_1"/>
</dbReference>
<dbReference type="AlphaFoldDB" id="A0AAV7WRQ2"/>
<name>A0AAV7WRQ2_PLEWA</name>
<evidence type="ECO:0000313" key="1">
    <source>
        <dbReference type="EMBL" id="KAJ1215456.1"/>
    </source>
</evidence>
<evidence type="ECO:0000313" key="2">
    <source>
        <dbReference type="Proteomes" id="UP001066276"/>
    </source>
</evidence>
<organism evidence="1 2">
    <name type="scientific">Pleurodeles waltl</name>
    <name type="common">Iberian ribbed newt</name>
    <dbReference type="NCBI Taxonomy" id="8319"/>
    <lineage>
        <taxon>Eukaryota</taxon>
        <taxon>Metazoa</taxon>
        <taxon>Chordata</taxon>
        <taxon>Craniata</taxon>
        <taxon>Vertebrata</taxon>
        <taxon>Euteleostomi</taxon>
        <taxon>Amphibia</taxon>
        <taxon>Batrachia</taxon>
        <taxon>Caudata</taxon>
        <taxon>Salamandroidea</taxon>
        <taxon>Salamandridae</taxon>
        <taxon>Pleurodelinae</taxon>
        <taxon>Pleurodeles</taxon>
    </lineage>
</organism>